<dbReference type="GO" id="GO:0016810">
    <property type="term" value="F:hydrolase activity, acting on carbon-nitrogen (but not peptide) bonds"/>
    <property type="evidence" value="ECO:0007669"/>
    <property type="project" value="InterPro"/>
</dbReference>
<dbReference type="InterPro" id="IPR011059">
    <property type="entry name" value="Metal-dep_hydrolase_composite"/>
</dbReference>
<feature type="domain" description="Amidohydrolase-related" evidence="2">
    <location>
        <begin position="78"/>
        <end position="413"/>
    </location>
</feature>
<dbReference type="InterPro" id="IPR006680">
    <property type="entry name" value="Amidohydro-rel"/>
</dbReference>
<gene>
    <name evidence="3" type="ORF">SAMN06295912_10640</name>
</gene>
<dbReference type="EMBL" id="FZOS01000006">
    <property type="protein sequence ID" value="SNS41622.1"/>
    <property type="molecule type" value="Genomic_DNA"/>
</dbReference>
<keyword evidence="4" id="KW-1185">Reference proteome</keyword>
<dbReference type="CDD" id="cd01299">
    <property type="entry name" value="Met_dep_hydrolase_A"/>
    <property type="match status" value="1"/>
</dbReference>
<dbReference type="Gene3D" id="2.30.40.10">
    <property type="entry name" value="Urease, subunit C, domain 1"/>
    <property type="match status" value="1"/>
</dbReference>
<dbReference type="OrthoDB" id="8098664at2"/>
<proteinExistence type="predicted"/>
<dbReference type="Proteomes" id="UP000198281">
    <property type="component" value="Unassembled WGS sequence"/>
</dbReference>
<dbReference type="Pfam" id="PF01979">
    <property type="entry name" value="Amidohydro_1"/>
    <property type="match status" value="1"/>
</dbReference>
<dbReference type="PANTHER" id="PTHR43135">
    <property type="entry name" value="ALPHA-D-RIBOSE 1-METHYLPHOSPHONATE 5-TRIPHOSPHATE DIPHOSPHATASE"/>
    <property type="match status" value="1"/>
</dbReference>
<evidence type="ECO:0000256" key="1">
    <source>
        <dbReference type="SAM" id="SignalP"/>
    </source>
</evidence>
<dbReference type="RefSeq" id="WP_089218986.1">
    <property type="nucleotide sequence ID" value="NZ_FZOS01000006.1"/>
</dbReference>
<dbReference type="SUPFAM" id="SSF51338">
    <property type="entry name" value="Composite domain of metallo-dependent hydrolases"/>
    <property type="match status" value="1"/>
</dbReference>
<dbReference type="InterPro" id="IPR051781">
    <property type="entry name" value="Metallo-dep_Hydrolase"/>
</dbReference>
<evidence type="ECO:0000313" key="4">
    <source>
        <dbReference type="Proteomes" id="UP000198281"/>
    </source>
</evidence>
<dbReference type="Gene3D" id="3.20.20.140">
    <property type="entry name" value="Metal-dependent hydrolases"/>
    <property type="match status" value="1"/>
</dbReference>
<feature type="chain" id="PRO_5011969349" evidence="1">
    <location>
        <begin position="23"/>
        <end position="426"/>
    </location>
</feature>
<sequence>MKISRFAIALAASVSFVGPAFAATTALVGGNVVAIDGGAPITDATVLIDGERIVQVGPSASVAVPADAKIVPMKGKWLIPGLMNMHVHLGLKLPSATGNALLNETDAEEALRMAENARKTLQAGVTTVRLTHEDHGIDFALDRSIKAGEAVGPRIQSAGELIVPTGGHGFLEADGAAEFSKAARTQIKRGATWIKIAISGGISDTHGSISAAPMTDDELSTLIEVAHRNGVKVTAHNGSTEAALQALKFGIDCFEHGYHLNDEVLKQMKAKGVWLVPTAVVSQPGAYEFYKKIGSPDWYLDRVASTGKDHWAMLQKAIRMNINIALGTDQFPFEPNGGTTATVAEAELYVKAGMTPLQALQAATIQPAKMLGMDKDVGRIKVGQYADIVAVDADPTQDIAALRTIGFVMKGGTIYRDDANPAEIAR</sequence>
<feature type="signal peptide" evidence="1">
    <location>
        <begin position="1"/>
        <end position="22"/>
    </location>
</feature>
<dbReference type="PANTHER" id="PTHR43135:SF3">
    <property type="entry name" value="ALPHA-D-RIBOSE 1-METHYLPHOSPHONATE 5-TRIPHOSPHATE DIPHOSPHATASE"/>
    <property type="match status" value="1"/>
</dbReference>
<evidence type="ECO:0000313" key="3">
    <source>
        <dbReference type="EMBL" id="SNS41622.1"/>
    </source>
</evidence>
<keyword evidence="1" id="KW-0732">Signal</keyword>
<dbReference type="InterPro" id="IPR057744">
    <property type="entry name" value="OTAase-like"/>
</dbReference>
<accession>A0A239ECK0</accession>
<dbReference type="AlphaFoldDB" id="A0A239ECK0"/>
<dbReference type="InterPro" id="IPR032466">
    <property type="entry name" value="Metal_Hydrolase"/>
</dbReference>
<organism evidence="3 4">
    <name type="scientific">Edaphosphingomonas laterariae</name>
    <dbReference type="NCBI Taxonomy" id="861865"/>
    <lineage>
        <taxon>Bacteria</taxon>
        <taxon>Pseudomonadati</taxon>
        <taxon>Pseudomonadota</taxon>
        <taxon>Alphaproteobacteria</taxon>
        <taxon>Sphingomonadales</taxon>
        <taxon>Rhizorhabdaceae</taxon>
        <taxon>Edaphosphingomonas</taxon>
    </lineage>
</organism>
<protein>
    <submittedName>
        <fullName evidence="3">Imidazolonepropionase</fullName>
    </submittedName>
</protein>
<dbReference type="SUPFAM" id="SSF51556">
    <property type="entry name" value="Metallo-dependent hydrolases"/>
    <property type="match status" value="1"/>
</dbReference>
<name>A0A239ECK0_9SPHN</name>
<reference evidence="4" key="1">
    <citation type="submission" date="2017-06" db="EMBL/GenBank/DDBJ databases">
        <authorList>
            <person name="Varghese N."/>
            <person name="Submissions S."/>
        </authorList>
    </citation>
    <scope>NUCLEOTIDE SEQUENCE [LARGE SCALE GENOMIC DNA]</scope>
    <source>
        <strain evidence="4">LNB2</strain>
    </source>
</reference>
<evidence type="ECO:0000259" key="2">
    <source>
        <dbReference type="Pfam" id="PF01979"/>
    </source>
</evidence>